<dbReference type="Proteomes" id="UP000541444">
    <property type="component" value="Unassembled WGS sequence"/>
</dbReference>
<gene>
    <name evidence="1" type="ORF">GIB67_011294</name>
</gene>
<protein>
    <submittedName>
        <fullName evidence="1">Uncharacterized protein</fullName>
    </submittedName>
</protein>
<sequence>TFLDHTRVNINDPANANTIFRAFMLLYFGGVLFGNSKSWVRLELLGPIILIEKKKPTINFVSAIFGYLYYCLDQASKHEVKYICSLFQLIEYQCYEYCQIGHHILIDNRNMKDALKQEAIIVENINCKRVLLQSPFGGYEWYLGDHCWAQLDHRTVPYDPPEKLYCFPSPDVVRSLRAVGWIEAQHYIVGHHVDYDAYWNYVLHAVLMSDITRCGNINIPGHGALTGGVTFPHIKFPTTVFLLRKHKSLPHGLVTTGWIMELRLPHGSTWNNILSIVMTSTIDVPAGYDFFAMTEGVQKLTLDRTLDLETRHLHDESRITHLTMNLRRAEYYLSQ</sequence>
<evidence type="ECO:0000313" key="1">
    <source>
        <dbReference type="EMBL" id="KAF6156493.1"/>
    </source>
</evidence>
<proteinExistence type="predicted"/>
<dbReference type="EMBL" id="JACGCM010001329">
    <property type="protein sequence ID" value="KAF6156493.1"/>
    <property type="molecule type" value="Genomic_DNA"/>
</dbReference>
<dbReference type="AlphaFoldDB" id="A0A7J7MNL9"/>
<comment type="caution">
    <text evidence="1">The sequence shown here is derived from an EMBL/GenBank/DDBJ whole genome shotgun (WGS) entry which is preliminary data.</text>
</comment>
<keyword evidence="2" id="KW-1185">Reference proteome</keyword>
<reference evidence="1 2" key="1">
    <citation type="journal article" date="2020" name="IScience">
        <title>Genome Sequencing of the Endangered Kingdonia uniflora (Circaeasteraceae, Ranunculales) Reveals Potential Mechanisms of Evolutionary Specialization.</title>
        <authorList>
            <person name="Sun Y."/>
            <person name="Deng T."/>
            <person name="Zhang A."/>
            <person name="Moore M.J."/>
            <person name="Landis J.B."/>
            <person name="Lin N."/>
            <person name="Zhang H."/>
            <person name="Zhang X."/>
            <person name="Huang J."/>
            <person name="Zhang X."/>
            <person name="Sun H."/>
            <person name="Wang H."/>
        </authorList>
    </citation>
    <scope>NUCLEOTIDE SEQUENCE [LARGE SCALE GENOMIC DNA]</scope>
    <source>
        <strain evidence="1">TB1705</strain>
        <tissue evidence="1">Leaf</tissue>
    </source>
</reference>
<feature type="non-terminal residue" evidence="1">
    <location>
        <position position="1"/>
    </location>
</feature>
<evidence type="ECO:0000313" key="2">
    <source>
        <dbReference type="Proteomes" id="UP000541444"/>
    </source>
</evidence>
<name>A0A7J7MNL9_9MAGN</name>
<organism evidence="1 2">
    <name type="scientific">Kingdonia uniflora</name>
    <dbReference type="NCBI Taxonomy" id="39325"/>
    <lineage>
        <taxon>Eukaryota</taxon>
        <taxon>Viridiplantae</taxon>
        <taxon>Streptophyta</taxon>
        <taxon>Embryophyta</taxon>
        <taxon>Tracheophyta</taxon>
        <taxon>Spermatophyta</taxon>
        <taxon>Magnoliopsida</taxon>
        <taxon>Ranunculales</taxon>
        <taxon>Circaeasteraceae</taxon>
        <taxon>Kingdonia</taxon>
    </lineage>
</organism>
<accession>A0A7J7MNL9</accession>